<dbReference type="PANTHER" id="PTHR46229:SF4">
    <property type="entry name" value="ACID STRESS PROTEIN IBAG"/>
    <property type="match status" value="1"/>
</dbReference>
<dbReference type="KEGG" id="cmik:PMARG_ME00035"/>
<dbReference type="InterPro" id="IPR050961">
    <property type="entry name" value="BolA/IbaG_stress_morph_reg"/>
</dbReference>
<dbReference type="STRING" id="1778264.PMARG_ME00035"/>
<reference evidence="4" key="1">
    <citation type="submission" date="2016-01" db="EMBL/GenBank/DDBJ databases">
        <authorList>
            <person name="Husnik F."/>
        </authorList>
    </citation>
    <scope>NUCLEOTIDE SEQUENCE [LARGE SCALE GENOMIC DNA]</scope>
</reference>
<dbReference type="Pfam" id="PF01722">
    <property type="entry name" value="BolA"/>
    <property type="match status" value="1"/>
</dbReference>
<evidence type="ECO:0000256" key="2">
    <source>
        <dbReference type="RuleBase" id="RU003860"/>
    </source>
</evidence>
<dbReference type="Proteomes" id="UP000095697">
    <property type="component" value="Chromosome I"/>
</dbReference>
<evidence type="ECO:0000256" key="1">
    <source>
        <dbReference type="ARBA" id="ARBA00005578"/>
    </source>
</evidence>
<dbReference type="RefSeq" id="WP_067568967.1">
    <property type="nucleotide sequence ID" value="NZ_LN999831.1"/>
</dbReference>
<name>A0A143WPP4_9ENTR</name>
<dbReference type="Gene3D" id="3.30.300.90">
    <property type="entry name" value="BolA-like"/>
    <property type="match status" value="1"/>
</dbReference>
<evidence type="ECO:0000313" key="3">
    <source>
        <dbReference type="EMBL" id="CUX95653.1"/>
    </source>
</evidence>
<dbReference type="AlphaFoldDB" id="A0A143WPP4"/>
<proteinExistence type="inferred from homology"/>
<gene>
    <name evidence="3" type="primary">bolA</name>
    <name evidence="3" type="ORF">PMARG_ME00035</name>
</gene>
<organism evidence="3 4">
    <name type="scientific">Candidatus Mikella endobia</name>
    <dbReference type="NCBI Taxonomy" id="1778264"/>
    <lineage>
        <taxon>Bacteria</taxon>
        <taxon>Pseudomonadati</taxon>
        <taxon>Pseudomonadota</taxon>
        <taxon>Gammaproteobacteria</taxon>
        <taxon>Enterobacterales</taxon>
        <taxon>Enterobacteriaceae</taxon>
        <taxon>Candidatus Mikella</taxon>
    </lineage>
</organism>
<dbReference type="EMBL" id="LN999831">
    <property type="protein sequence ID" value="CUX95653.1"/>
    <property type="molecule type" value="Genomic_DNA"/>
</dbReference>
<dbReference type="PIRSF" id="PIRSF003113">
    <property type="entry name" value="BolA"/>
    <property type="match status" value="1"/>
</dbReference>
<accession>A0A143WPP4</accession>
<keyword evidence="4" id="KW-1185">Reference proteome</keyword>
<dbReference type="PANTHER" id="PTHR46229">
    <property type="entry name" value="BOLA TRANSCRIPTION REGULATOR"/>
    <property type="match status" value="1"/>
</dbReference>
<dbReference type="InterPro" id="IPR036065">
    <property type="entry name" value="BolA-like_sf"/>
</dbReference>
<comment type="similarity">
    <text evidence="1 2">Belongs to the BolA/IbaG family.</text>
</comment>
<dbReference type="SUPFAM" id="SSF82657">
    <property type="entry name" value="BolA-like"/>
    <property type="match status" value="1"/>
</dbReference>
<evidence type="ECO:0000313" key="4">
    <source>
        <dbReference type="Proteomes" id="UP000095697"/>
    </source>
</evidence>
<protein>
    <submittedName>
        <fullName evidence="3">Transcriptional regulator BolA</fullName>
    </submittedName>
</protein>
<dbReference type="OrthoDB" id="9812890at2"/>
<sequence length="88" mass="10387">MKISEIKKLLMKNIALDEVYVNVTGRHFKIIAVSELFADMSSVKKQQIIYTPLMEHILKKRIHALSIKVYTPKEWQFYRKFKIGGIFT</sequence>
<dbReference type="InterPro" id="IPR002634">
    <property type="entry name" value="BolA"/>
</dbReference>